<accession>A0A076NI20</accession>
<dbReference type="Proteomes" id="UP000028780">
    <property type="component" value="Chromosome"/>
</dbReference>
<evidence type="ECO:0000313" key="3">
    <source>
        <dbReference type="EMBL" id="SNV80408.1"/>
    </source>
</evidence>
<dbReference type="PROSITE" id="PS51257">
    <property type="entry name" value="PROKAR_LIPOPROTEIN"/>
    <property type="match status" value="1"/>
</dbReference>
<organism evidence="2 4">
    <name type="scientific">Corynebacterium imitans</name>
    <dbReference type="NCBI Taxonomy" id="156978"/>
    <lineage>
        <taxon>Bacteria</taxon>
        <taxon>Bacillati</taxon>
        <taxon>Actinomycetota</taxon>
        <taxon>Actinomycetes</taxon>
        <taxon>Mycobacteriales</taxon>
        <taxon>Corynebacteriaceae</taxon>
        <taxon>Corynebacterium</taxon>
    </lineage>
</organism>
<dbReference type="HOGENOM" id="CLU_2000084_0_0_11"/>
<dbReference type="eggNOG" id="ENOG5031Z0A">
    <property type="taxonomic scope" value="Bacteria"/>
</dbReference>
<evidence type="ECO:0000313" key="5">
    <source>
        <dbReference type="Proteomes" id="UP000215374"/>
    </source>
</evidence>
<reference evidence="2 4" key="1">
    <citation type="submission" date="2014-08" db="EMBL/GenBank/DDBJ databases">
        <title>Complete genome sequence of Corynebacterium imitans DSM 44264, isolated from a five-month-old boy with suspected pharyngeal diphtheria.</title>
        <authorList>
            <person name="Mollmann S."/>
            <person name="Albersmeier A."/>
            <person name="Ruckert C."/>
            <person name="Tauch A."/>
        </authorList>
    </citation>
    <scope>NUCLEOTIDE SEQUENCE [LARGE SCALE GENOMIC DNA]</scope>
    <source>
        <strain evidence="2 4">DSM 44264</strain>
    </source>
</reference>
<feature type="chain" id="PRO_5038290211" description="Secreted protein" evidence="1">
    <location>
        <begin position="20"/>
        <end position="126"/>
    </location>
</feature>
<feature type="signal peptide" evidence="1">
    <location>
        <begin position="1"/>
        <end position="19"/>
    </location>
</feature>
<keyword evidence="4" id="KW-1185">Reference proteome</keyword>
<gene>
    <name evidence="2" type="ORF">CIMIT_09585</name>
    <name evidence="3" type="ORF">SAMEA4535761_01980</name>
</gene>
<evidence type="ECO:0000313" key="4">
    <source>
        <dbReference type="Proteomes" id="UP000028780"/>
    </source>
</evidence>
<sequence length="126" mass="13450">MKKTIALCTSALFASATLVGCGSSSEWDGAWSGDVTPTESGQPHGAATLTIDGGDCSWELTEPTGETNDARCEQDDEEFKLADPLSGRDLEYKGQINGDTLTMTPDNDRAEKIGVMVLTRTTDEEN</sequence>
<dbReference type="EMBL" id="CP009211">
    <property type="protein sequence ID" value="AIJ34114.1"/>
    <property type="molecule type" value="Genomic_DNA"/>
</dbReference>
<dbReference type="OrthoDB" id="4408529at2"/>
<evidence type="ECO:0008006" key="6">
    <source>
        <dbReference type="Google" id="ProtNLM"/>
    </source>
</evidence>
<evidence type="ECO:0000313" key="2">
    <source>
        <dbReference type="EMBL" id="AIJ34114.1"/>
    </source>
</evidence>
<protein>
    <recommendedName>
        <fullName evidence="6">Secreted protein</fullName>
    </recommendedName>
</protein>
<dbReference type="EMBL" id="LT906467">
    <property type="protein sequence ID" value="SNV80408.1"/>
    <property type="molecule type" value="Genomic_DNA"/>
</dbReference>
<dbReference type="STRING" id="156978.CIMIT_09585"/>
<reference evidence="3 5" key="2">
    <citation type="submission" date="2017-06" db="EMBL/GenBank/DDBJ databases">
        <authorList>
            <consortium name="Pathogen Informatics"/>
        </authorList>
    </citation>
    <scope>NUCLEOTIDE SEQUENCE [LARGE SCALE GENOMIC DNA]</scope>
    <source>
        <strain evidence="3 5">NCTC13015</strain>
    </source>
</reference>
<dbReference type="KEGG" id="cii:CIMIT_09585"/>
<keyword evidence="1" id="KW-0732">Signal</keyword>
<dbReference type="AlphaFoldDB" id="A0A076NI20"/>
<dbReference type="Proteomes" id="UP000215374">
    <property type="component" value="Chromosome 1"/>
</dbReference>
<evidence type="ECO:0000256" key="1">
    <source>
        <dbReference type="SAM" id="SignalP"/>
    </source>
</evidence>
<name>A0A076NI20_9CORY</name>
<proteinExistence type="predicted"/>
<dbReference type="RefSeq" id="WP_038592160.1">
    <property type="nucleotide sequence ID" value="NZ_CP009211.1"/>
</dbReference>